<evidence type="ECO:0000313" key="2">
    <source>
        <dbReference type="Proteomes" id="UP001628220"/>
    </source>
</evidence>
<dbReference type="EMBL" id="BAAFSF010000001">
    <property type="protein sequence ID" value="GAB1251129.1"/>
    <property type="molecule type" value="Genomic_DNA"/>
</dbReference>
<evidence type="ECO:0000313" key="1">
    <source>
        <dbReference type="EMBL" id="GAB1251129.1"/>
    </source>
</evidence>
<accession>A0ABQ0E0E1</accession>
<dbReference type="Proteomes" id="UP001628220">
    <property type="component" value="Unassembled WGS sequence"/>
</dbReference>
<reference evidence="1 2" key="1">
    <citation type="journal article" date="2025" name="Int. J. Syst. Evol. Microbiol.">
        <title>Desulfovibrio falkowii sp. nov., Porphyromonas miyakawae sp. nov., Mediterraneibacter flintii sp. nov. and Owariibacterium komagatae gen. nov., sp. nov., isolated from human faeces.</title>
        <authorList>
            <person name="Hamaguchi T."/>
            <person name="Ohara M."/>
            <person name="Hisatomi A."/>
            <person name="Sekiguchi K."/>
            <person name="Takeda J.I."/>
            <person name="Ueyama J."/>
            <person name="Ito M."/>
            <person name="Nishiwaki H."/>
            <person name="Ogi T."/>
            <person name="Hirayama M."/>
            <person name="Ohkuma M."/>
            <person name="Sakamoto M."/>
            <person name="Ohno K."/>
        </authorList>
    </citation>
    <scope>NUCLEOTIDE SEQUENCE [LARGE SCALE GENOMIC DNA]</scope>
    <source>
        <strain evidence="1 2">13CB11C</strain>
    </source>
</reference>
<organism evidence="1 2">
    <name type="scientific">Porphyromonas miyakawae</name>
    <dbReference type="NCBI Taxonomy" id="3137470"/>
    <lineage>
        <taxon>Bacteria</taxon>
        <taxon>Pseudomonadati</taxon>
        <taxon>Bacteroidota</taxon>
        <taxon>Bacteroidia</taxon>
        <taxon>Bacteroidales</taxon>
        <taxon>Porphyromonadaceae</taxon>
        <taxon>Porphyromonas</taxon>
    </lineage>
</organism>
<keyword evidence="2" id="KW-1185">Reference proteome</keyword>
<proteinExistence type="predicted"/>
<sequence length="96" mass="10972">MANKRDLKRDMRIIADNLADDIYALKRSALSDAEREKAKELINRVAALEAKGVKKVSEAVKSVKEKERASSFFAKLRREFNEDVALIETEIKKLVH</sequence>
<comment type="caution">
    <text evidence="1">The sequence shown here is derived from an EMBL/GenBank/DDBJ whole genome shotgun (WGS) entry which is preliminary data.</text>
</comment>
<gene>
    <name evidence="1" type="ORF">Tsumi_02330</name>
</gene>
<protein>
    <submittedName>
        <fullName evidence="1">Uncharacterized protein</fullName>
    </submittedName>
</protein>
<name>A0ABQ0E0E1_9PORP</name>
<dbReference type="RefSeq" id="WP_411914944.1">
    <property type="nucleotide sequence ID" value="NZ_BAAFSF010000001.1"/>
</dbReference>